<dbReference type="PANTHER" id="PTHR11365:SF23">
    <property type="entry name" value="HYPOTHETICAL 5-OXOPROLINASE (EUROFUNG)-RELATED"/>
    <property type="match status" value="1"/>
</dbReference>
<dbReference type="Proteomes" id="UP000000262">
    <property type="component" value="Chromosome"/>
</dbReference>
<accession>A8A973</accession>
<sequence length="495" mass="53136">MKLRAGVVQRALSYIAEEMGSVLKRSSVSPNIRERLDMSCALLDEDGRVLAQAEHIPVHLGSLSWAAPRLVERASELVEDEGDVMIVNDPYLTGTHLNDVTVMTKYKNVWIVNKAHHVDVGGPVPGSLNPNAKTLFEEGIVIEPALVAKRWRVLKVAEDLAKGVRGPKTFLADLKAQIAALRTGLQRLRELEDRYGDINEYKEDFLEASKRAYSERLAEVSGEGEAEVPLELPEGLAKIRVRLKVGEVVEADFSGSSDQVPYNLNAVEGIAYAAVAFFVKAMTVPEGPVDHGLYSLIKVKTREGSLLNPRFPAAVGAGNLETSQRALEAVVLAAQGFSHAPSGGPGTMSNLILSWGNKVYYETNAGGGSATKDSDGQNAVQWGMTNTMNTPIEIIEREAPVLFTRYSVRRGSGGAGTHKGGDGVVREFIALDDLKVTVIMSRYLTKSPGAKGGSDGEPGAVLVDGEPVEGYFSGELKKGSRLTLMTPGAGGWGRA</sequence>
<name>A8A973_IGNH4</name>
<dbReference type="GO" id="GO:0017168">
    <property type="term" value="F:5-oxoprolinase (ATP-hydrolyzing) activity"/>
    <property type="evidence" value="ECO:0007669"/>
    <property type="project" value="UniProtKB-EC"/>
</dbReference>
<dbReference type="HOGENOM" id="CLU_020413_0_0_2"/>
<evidence type="ECO:0000259" key="1">
    <source>
        <dbReference type="Pfam" id="PF02538"/>
    </source>
</evidence>
<keyword evidence="2" id="KW-0378">Hydrolase</keyword>
<keyword evidence="3" id="KW-1185">Reference proteome</keyword>
<dbReference type="InterPro" id="IPR003692">
    <property type="entry name" value="Hydantoinase_B"/>
</dbReference>
<gene>
    <name evidence="2" type="ordered locus">Igni_0292</name>
</gene>
<dbReference type="OrthoDB" id="8261at2157"/>
<dbReference type="KEGG" id="iho:Igni_0292"/>
<dbReference type="Pfam" id="PF02538">
    <property type="entry name" value="Hydantoinase_B"/>
    <property type="match status" value="1"/>
</dbReference>
<dbReference type="AlphaFoldDB" id="A8A973"/>
<protein>
    <submittedName>
        <fullName evidence="2">5-oxoprolinase (ATP-hydrolyzing)</fullName>
        <ecNumber evidence="2">3.5.2.9</ecNumber>
    </submittedName>
</protein>
<proteinExistence type="predicted"/>
<dbReference type="GO" id="GO:0006749">
    <property type="term" value="P:glutathione metabolic process"/>
    <property type="evidence" value="ECO:0007669"/>
    <property type="project" value="TreeGrafter"/>
</dbReference>
<dbReference type="PANTHER" id="PTHR11365">
    <property type="entry name" value="5-OXOPROLINASE RELATED"/>
    <property type="match status" value="1"/>
</dbReference>
<evidence type="ECO:0000313" key="2">
    <source>
        <dbReference type="EMBL" id="ABU81475.1"/>
    </source>
</evidence>
<dbReference type="EMBL" id="CP000816">
    <property type="protein sequence ID" value="ABU81475.1"/>
    <property type="molecule type" value="Genomic_DNA"/>
</dbReference>
<dbReference type="PhylomeDB" id="A8A973"/>
<dbReference type="GO" id="GO:0005829">
    <property type="term" value="C:cytosol"/>
    <property type="evidence" value="ECO:0007669"/>
    <property type="project" value="TreeGrafter"/>
</dbReference>
<organism evidence="2 3">
    <name type="scientific">Ignicoccus hospitalis (strain KIN4/I / DSM 18386 / JCM 14125)</name>
    <dbReference type="NCBI Taxonomy" id="453591"/>
    <lineage>
        <taxon>Archaea</taxon>
        <taxon>Thermoproteota</taxon>
        <taxon>Thermoprotei</taxon>
        <taxon>Desulfurococcales</taxon>
        <taxon>Desulfurococcaceae</taxon>
        <taxon>Ignicoccus</taxon>
    </lineage>
</organism>
<feature type="domain" description="Hydantoinase B/oxoprolinase" evidence="1">
    <location>
        <begin position="5"/>
        <end position="494"/>
    </location>
</feature>
<dbReference type="RefSeq" id="WP_011998327.1">
    <property type="nucleotide sequence ID" value="NC_009776.1"/>
</dbReference>
<dbReference type="EC" id="3.5.2.9" evidence="2"/>
<reference evidence="2 3" key="1">
    <citation type="journal article" date="2008" name="Genome Biol.">
        <title>A genomic analysis of the archaeal system Ignicoccus hospitalis-Nanoarchaeum equitans.</title>
        <authorList>
            <person name="Podar M."/>
            <person name="Anderson I."/>
            <person name="Makarova K.S."/>
            <person name="Elkins J.G."/>
            <person name="Ivanova N."/>
            <person name="Wall M.A."/>
            <person name="Lykidis A."/>
            <person name="Mavromatis K."/>
            <person name="Sun H."/>
            <person name="Hudson M.E."/>
            <person name="Chen W."/>
            <person name="Deciu C."/>
            <person name="Hutchison D."/>
            <person name="Eads J.R."/>
            <person name="Anderson A."/>
            <person name="Fernandes F."/>
            <person name="Szeto E."/>
            <person name="Lapidus A."/>
            <person name="Kyrpides N.C."/>
            <person name="Saier M.H.Jr."/>
            <person name="Richardson P.M."/>
            <person name="Rachel R."/>
            <person name="Huber H."/>
            <person name="Eisen J.A."/>
            <person name="Koonin E.V."/>
            <person name="Keller M."/>
            <person name="Stetter K.O."/>
        </authorList>
    </citation>
    <scope>NUCLEOTIDE SEQUENCE [LARGE SCALE GENOMIC DNA]</scope>
    <source>
        <strain evidence="3">KIN4/I / DSM 18386 / JCM 14125</strain>
    </source>
</reference>
<dbReference type="InterPro" id="IPR045079">
    <property type="entry name" value="Oxoprolinase-like"/>
</dbReference>
<dbReference type="eggNOG" id="arCOG01512">
    <property type="taxonomic scope" value="Archaea"/>
</dbReference>
<evidence type="ECO:0000313" key="3">
    <source>
        <dbReference type="Proteomes" id="UP000000262"/>
    </source>
</evidence>
<dbReference type="GeneID" id="5562841"/>